<reference evidence="3" key="2">
    <citation type="journal article" date="2021" name="PeerJ">
        <title>Extensive microbial diversity within the chicken gut microbiome revealed by metagenomics and culture.</title>
        <authorList>
            <person name="Gilroy R."/>
            <person name="Ravi A."/>
            <person name="Getino M."/>
            <person name="Pursley I."/>
            <person name="Horton D.L."/>
            <person name="Alikhan N.F."/>
            <person name="Baker D."/>
            <person name="Gharbi K."/>
            <person name="Hall N."/>
            <person name="Watson M."/>
            <person name="Adriaenssens E.M."/>
            <person name="Foster-Nyarko E."/>
            <person name="Jarju S."/>
            <person name="Secka A."/>
            <person name="Antonio M."/>
            <person name="Oren A."/>
            <person name="Chaudhuri R.R."/>
            <person name="La Ragione R."/>
            <person name="Hildebrand F."/>
            <person name="Pallen M.J."/>
        </authorList>
    </citation>
    <scope>NUCLEOTIDE SEQUENCE</scope>
    <source>
        <strain evidence="3">ChiSxjej2B14-6234</strain>
    </source>
</reference>
<keyword evidence="1" id="KW-0812">Transmembrane</keyword>
<dbReference type="PANTHER" id="PTHR43685:SF13">
    <property type="entry name" value="O ANTIGEN BIOSYNTHESIS RHAMNOSYLTRANSFERASE RFBN"/>
    <property type="match status" value="1"/>
</dbReference>
<feature type="domain" description="Glycosyltransferase 2-like" evidence="2">
    <location>
        <begin position="15"/>
        <end position="181"/>
    </location>
</feature>
<dbReference type="InterPro" id="IPR001173">
    <property type="entry name" value="Glyco_trans_2-like"/>
</dbReference>
<reference evidence="3" key="1">
    <citation type="submission" date="2020-10" db="EMBL/GenBank/DDBJ databases">
        <authorList>
            <person name="Gilroy R."/>
        </authorList>
    </citation>
    <scope>NUCLEOTIDE SEQUENCE</scope>
    <source>
        <strain evidence="3">ChiSxjej2B14-6234</strain>
    </source>
</reference>
<dbReference type="PANTHER" id="PTHR43685">
    <property type="entry name" value="GLYCOSYLTRANSFERASE"/>
    <property type="match status" value="1"/>
</dbReference>
<evidence type="ECO:0000313" key="4">
    <source>
        <dbReference type="Proteomes" id="UP000886887"/>
    </source>
</evidence>
<dbReference type="InterPro" id="IPR050834">
    <property type="entry name" value="Glycosyltransf_2"/>
</dbReference>
<dbReference type="GO" id="GO:0044010">
    <property type="term" value="P:single-species biofilm formation"/>
    <property type="evidence" value="ECO:0007669"/>
    <property type="project" value="TreeGrafter"/>
</dbReference>
<name>A0A9D0Z8Z2_9FIRM</name>
<dbReference type="AlphaFoldDB" id="A0A9D0Z8Z2"/>
<gene>
    <name evidence="3" type="ORF">IAB73_03970</name>
</gene>
<accession>A0A9D0Z8Z2</accession>
<dbReference type="EMBL" id="DVFJ01000011">
    <property type="protein sequence ID" value="HIQ71352.1"/>
    <property type="molecule type" value="Genomic_DNA"/>
</dbReference>
<evidence type="ECO:0000259" key="2">
    <source>
        <dbReference type="Pfam" id="PF00535"/>
    </source>
</evidence>
<organism evidence="3 4">
    <name type="scientific">Candidatus Onthenecus intestinigallinarum</name>
    <dbReference type="NCBI Taxonomy" id="2840875"/>
    <lineage>
        <taxon>Bacteria</taxon>
        <taxon>Bacillati</taxon>
        <taxon>Bacillota</taxon>
        <taxon>Clostridia</taxon>
        <taxon>Eubacteriales</taxon>
        <taxon>Candidatus Onthenecus</taxon>
    </lineage>
</organism>
<keyword evidence="1" id="KW-0472">Membrane</keyword>
<dbReference type="SUPFAM" id="SSF53448">
    <property type="entry name" value="Nucleotide-diphospho-sugar transferases"/>
    <property type="match status" value="1"/>
</dbReference>
<dbReference type="Proteomes" id="UP000886887">
    <property type="component" value="Unassembled WGS sequence"/>
</dbReference>
<comment type="caution">
    <text evidence="3">The sequence shown here is derived from an EMBL/GenBank/DDBJ whole genome shotgun (WGS) entry which is preliminary data.</text>
</comment>
<protein>
    <submittedName>
        <fullName evidence="3">Glycosyltransferase family 2 protein</fullName>
    </submittedName>
</protein>
<feature type="transmembrane region" description="Helical" evidence="1">
    <location>
        <begin position="12"/>
        <end position="31"/>
    </location>
</feature>
<dbReference type="Pfam" id="PF00535">
    <property type="entry name" value="Glycos_transf_2"/>
    <property type="match status" value="1"/>
</dbReference>
<sequence length="307" mass="34199">MCNNVGREDVRLRVSVIIPTLNAGAWIVPLLESLRTQSRRPDEVLVVDSDSADGTAALARQHGARVLTLRRECFDHGGTRDWALRQSCGDIVFFLTQDALPADDRYVERLLTPFEDLRVSAASGRQLPRPEARLYVKAVQAYRYPAQSRVWDAADADALGLRAFHLSDACAAYRRSAYEAVGGFVTSLPTNEDMLIASAFLKDGWRLAYCAEATVLHSHSFTFRQEYLRNRQVGRFLARYASRLGSSGELGEGMRMARAVSLQLLRDGHVMECAAFALNCAARLLGSRAGRRDEARRQRGQSRAYEG</sequence>
<dbReference type="InterPro" id="IPR029044">
    <property type="entry name" value="Nucleotide-diphossugar_trans"/>
</dbReference>
<proteinExistence type="predicted"/>
<dbReference type="Gene3D" id="3.90.550.10">
    <property type="entry name" value="Spore Coat Polysaccharide Biosynthesis Protein SpsA, Chain A"/>
    <property type="match status" value="1"/>
</dbReference>
<keyword evidence="1" id="KW-1133">Transmembrane helix</keyword>
<evidence type="ECO:0000313" key="3">
    <source>
        <dbReference type="EMBL" id="HIQ71352.1"/>
    </source>
</evidence>
<evidence type="ECO:0000256" key="1">
    <source>
        <dbReference type="SAM" id="Phobius"/>
    </source>
</evidence>